<evidence type="ECO:0000313" key="2">
    <source>
        <dbReference type="Proteomes" id="UP000005551"/>
    </source>
</evidence>
<dbReference type="EMBL" id="AJYA01000030">
    <property type="protein sequence ID" value="EIM75436.1"/>
    <property type="molecule type" value="Genomic_DNA"/>
</dbReference>
<keyword evidence="2" id="KW-1185">Reference proteome</keyword>
<proteinExistence type="predicted"/>
<protein>
    <recommendedName>
        <fullName evidence="3">ABC transporter permease</fullName>
    </recommendedName>
</protein>
<evidence type="ECO:0008006" key="3">
    <source>
        <dbReference type="Google" id="ProtNLM"/>
    </source>
</evidence>
<accession>I5C0T4</accession>
<organism evidence="1 2">
    <name type="scientific">Nitritalea halalkaliphila LW7</name>
    <dbReference type="NCBI Taxonomy" id="1189621"/>
    <lineage>
        <taxon>Bacteria</taxon>
        <taxon>Pseudomonadati</taxon>
        <taxon>Bacteroidota</taxon>
        <taxon>Cytophagia</taxon>
        <taxon>Cytophagales</taxon>
        <taxon>Cyclobacteriaceae</taxon>
        <taxon>Nitritalea</taxon>
    </lineage>
</organism>
<sequence length="40" mass="4142">MTFKNVMLGVTISSVIGVLSGIVPATLASRLDPVEAIRAN</sequence>
<dbReference type="Proteomes" id="UP000005551">
    <property type="component" value="Unassembled WGS sequence"/>
</dbReference>
<dbReference type="STRING" id="1189621.A3SI_13637"/>
<evidence type="ECO:0000313" key="1">
    <source>
        <dbReference type="EMBL" id="EIM75436.1"/>
    </source>
</evidence>
<reference evidence="1 2" key="1">
    <citation type="submission" date="2012-05" db="EMBL/GenBank/DDBJ databases">
        <title>Genome sequence of Nitritalea halalkaliphila LW7.</title>
        <authorList>
            <person name="Jangir P.K."/>
            <person name="Singh A."/>
            <person name="Shivaji S."/>
            <person name="Sharma R."/>
        </authorList>
    </citation>
    <scope>NUCLEOTIDE SEQUENCE [LARGE SCALE GENOMIC DNA]</scope>
    <source>
        <strain evidence="1 2">LW7</strain>
    </source>
</reference>
<dbReference type="AlphaFoldDB" id="I5C0T4"/>
<comment type="caution">
    <text evidence="1">The sequence shown here is derived from an EMBL/GenBank/DDBJ whole genome shotgun (WGS) entry which is preliminary data.</text>
</comment>
<name>I5C0T4_9BACT</name>
<gene>
    <name evidence="1" type="ORF">A3SI_13637</name>
</gene>